<dbReference type="Proteomes" id="UP000242146">
    <property type="component" value="Unassembled WGS sequence"/>
</dbReference>
<gene>
    <name evidence="1" type="ORF">DM01DRAFT_1335287</name>
</gene>
<dbReference type="EMBL" id="MCGT01000012">
    <property type="protein sequence ID" value="ORX54994.1"/>
    <property type="molecule type" value="Genomic_DNA"/>
</dbReference>
<name>A0A1X2GJ29_9FUNG</name>
<sequence>MKCRASSTLTIQLEHQPATIWTLFDQDSEQKNLSQAKIGSLVFRLVALAVLKDNTAAEIHIHDVKDIFSKSPCDSAVGMILQSTLCLFDKDTTLRIIGNKPLNSILVDLAITTTKGTSRENTKKENLLQQKFHE</sequence>
<reference evidence="1 2" key="1">
    <citation type="submission" date="2016-07" db="EMBL/GenBank/DDBJ databases">
        <title>Pervasive Adenine N6-methylation of Active Genes in Fungi.</title>
        <authorList>
            <consortium name="DOE Joint Genome Institute"/>
            <person name="Mondo S.J."/>
            <person name="Dannebaum R.O."/>
            <person name="Kuo R.C."/>
            <person name="Labutti K."/>
            <person name="Haridas S."/>
            <person name="Kuo A."/>
            <person name="Salamov A."/>
            <person name="Ahrendt S.R."/>
            <person name="Lipzen A."/>
            <person name="Sullivan W."/>
            <person name="Andreopoulos W.B."/>
            <person name="Clum A."/>
            <person name="Lindquist E."/>
            <person name="Daum C."/>
            <person name="Ramamoorthy G.K."/>
            <person name="Gryganskyi A."/>
            <person name="Culley D."/>
            <person name="Magnuson J.K."/>
            <person name="James T.Y."/>
            <person name="O'Malley M.A."/>
            <person name="Stajich J.E."/>
            <person name="Spatafora J.W."/>
            <person name="Visel A."/>
            <person name="Grigoriev I.V."/>
        </authorList>
    </citation>
    <scope>NUCLEOTIDE SEQUENCE [LARGE SCALE GENOMIC DNA]</scope>
    <source>
        <strain evidence="1 2">NRRL 3301</strain>
    </source>
</reference>
<comment type="caution">
    <text evidence="1">The sequence shown here is derived from an EMBL/GenBank/DDBJ whole genome shotgun (WGS) entry which is preliminary data.</text>
</comment>
<proteinExistence type="predicted"/>
<organism evidence="1 2">
    <name type="scientific">Hesseltinella vesiculosa</name>
    <dbReference type="NCBI Taxonomy" id="101127"/>
    <lineage>
        <taxon>Eukaryota</taxon>
        <taxon>Fungi</taxon>
        <taxon>Fungi incertae sedis</taxon>
        <taxon>Mucoromycota</taxon>
        <taxon>Mucoromycotina</taxon>
        <taxon>Mucoromycetes</taxon>
        <taxon>Mucorales</taxon>
        <taxon>Cunninghamellaceae</taxon>
        <taxon>Hesseltinella</taxon>
    </lineage>
</organism>
<dbReference type="OrthoDB" id="2250876at2759"/>
<dbReference type="AlphaFoldDB" id="A0A1X2GJ29"/>
<accession>A0A1X2GJ29</accession>
<evidence type="ECO:0000313" key="2">
    <source>
        <dbReference type="Proteomes" id="UP000242146"/>
    </source>
</evidence>
<keyword evidence="2" id="KW-1185">Reference proteome</keyword>
<evidence type="ECO:0000313" key="1">
    <source>
        <dbReference type="EMBL" id="ORX54994.1"/>
    </source>
</evidence>
<protein>
    <submittedName>
        <fullName evidence="1">Uncharacterized protein</fullName>
    </submittedName>
</protein>